<evidence type="ECO:0000256" key="1">
    <source>
        <dbReference type="SAM" id="MobiDB-lite"/>
    </source>
</evidence>
<feature type="region of interest" description="Disordered" evidence="1">
    <location>
        <begin position="1"/>
        <end position="78"/>
    </location>
</feature>
<protein>
    <submittedName>
        <fullName evidence="2">Uncharacterized protein</fullName>
    </submittedName>
</protein>
<dbReference type="EMBL" id="KQ982652">
    <property type="protein sequence ID" value="KYQ52800.1"/>
    <property type="molecule type" value="Genomic_DNA"/>
</dbReference>
<gene>
    <name evidence="2" type="ORF">ALC60_08089</name>
</gene>
<sequence length="110" mass="12569">IKKQKRERKKRSRIPCKRHGSKKRCSSKRHSAALTGPNDYGIRARTHIQRHTAHDSGRTRSEEGQREKKLRGRGGRGIMIRRSSTSMEAAAAMEEATSYRWNKDGTSILP</sequence>
<evidence type="ECO:0000313" key="2">
    <source>
        <dbReference type="EMBL" id="KYQ52800.1"/>
    </source>
</evidence>
<organism evidence="2 3">
    <name type="scientific">Mycetomoellerius zeteki</name>
    <dbReference type="NCBI Taxonomy" id="64791"/>
    <lineage>
        <taxon>Eukaryota</taxon>
        <taxon>Metazoa</taxon>
        <taxon>Ecdysozoa</taxon>
        <taxon>Arthropoda</taxon>
        <taxon>Hexapoda</taxon>
        <taxon>Insecta</taxon>
        <taxon>Pterygota</taxon>
        <taxon>Neoptera</taxon>
        <taxon>Endopterygota</taxon>
        <taxon>Hymenoptera</taxon>
        <taxon>Apocrita</taxon>
        <taxon>Aculeata</taxon>
        <taxon>Formicoidea</taxon>
        <taxon>Formicidae</taxon>
        <taxon>Myrmicinae</taxon>
        <taxon>Mycetomoellerius</taxon>
    </lineage>
</organism>
<dbReference type="Proteomes" id="UP000075809">
    <property type="component" value="Unassembled WGS sequence"/>
</dbReference>
<dbReference type="AlphaFoldDB" id="A0A151WY22"/>
<reference evidence="2 3" key="1">
    <citation type="submission" date="2015-09" db="EMBL/GenBank/DDBJ databases">
        <title>Trachymyrmex zeteki WGS genome.</title>
        <authorList>
            <person name="Nygaard S."/>
            <person name="Hu H."/>
            <person name="Boomsma J."/>
            <person name="Zhang G."/>
        </authorList>
    </citation>
    <scope>NUCLEOTIDE SEQUENCE [LARGE SCALE GENOMIC DNA]</scope>
    <source>
        <strain evidence="2">Tzet28-1</strain>
        <tissue evidence="2">Whole body</tissue>
    </source>
</reference>
<keyword evidence="3" id="KW-1185">Reference proteome</keyword>
<feature type="non-terminal residue" evidence="2">
    <location>
        <position position="1"/>
    </location>
</feature>
<feature type="compositionally biased region" description="Basic and acidic residues" evidence="1">
    <location>
        <begin position="52"/>
        <end position="67"/>
    </location>
</feature>
<evidence type="ECO:0000313" key="3">
    <source>
        <dbReference type="Proteomes" id="UP000075809"/>
    </source>
</evidence>
<accession>A0A151WY22</accession>
<name>A0A151WY22_9HYME</name>
<feature type="compositionally biased region" description="Basic residues" evidence="1">
    <location>
        <begin position="1"/>
        <end position="31"/>
    </location>
</feature>
<proteinExistence type="predicted"/>